<dbReference type="Proteomes" id="UP001186944">
    <property type="component" value="Unassembled WGS sequence"/>
</dbReference>
<name>A0AA89BX29_PINIB</name>
<dbReference type="PRINTS" id="PR00453">
    <property type="entry name" value="VWFADOMAIN"/>
</dbReference>
<feature type="domain" description="VWFA" evidence="1">
    <location>
        <begin position="26"/>
        <end position="203"/>
    </location>
</feature>
<dbReference type="SMART" id="SM00327">
    <property type="entry name" value="VWA"/>
    <property type="match status" value="1"/>
</dbReference>
<dbReference type="AlphaFoldDB" id="A0AA89BX29"/>
<dbReference type="Gene3D" id="3.40.50.410">
    <property type="entry name" value="von Willebrand factor, type A domain"/>
    <property type="match status" value="1"/>
</dbReference>
<dbReference type="EMBL" id="VSWD01000012">
    <property type="protein sequence ID" value="KAK3085785.1"/>
    <property type="molecule type" value="Genomic_DNA"/>
</dbReference>
<dbReference type="InterPro" id="IPR002035">
    <property type="entry name" value="VWF_A"/>
</dbReference>
<dbReference type="PROSITE" id="PS50234">
    <property type="entry name" value="VWFA"/>
    <property type="match status" value="1"/>
</dbReference>
<accession>A0AA89BX29</accession>
<keyword evidence="3" id="KW-1185">Reference proteome</keyword>
<dbReference type="InterPro" id="IPR036465">
    <property type="entry name" value="vWFA_dom_sf"/>
</dbReference>
<sequence length="239" mass="26301">MTCGLFLLIDYSYIYFTDCSTQSKHDVIFVVDESGSVGAANFQKTKDAIKKVLVSLDIDSGLIRVGILCYSSSNRIIFHLEDHDSDLASALTAVDNIVYQKGGTYIATAMKKARQDMFVSNKGDRTDASNIMVVMTDGISYDDYSEEDEANLCRAAGIKVASVAIGSNLDETMLRNIAYSESWYLQTDFDSLGDDFVTLMEALGPCPSGIQCKIIFSKYNIAIVPETCMSCPCCKFIRC</sequence>
<dbReference type="PANTHER" id="PTHR24020:SF20">
    <property type="entry name" value="PH DOMAIN-CONTAINING PROTEIN"/>
    <property type="match status" value="1"/>
</dbReference>
<dbReference type="InterPro" id="IPR050525">
    <property type="entry name" value="ECM_Assembly_Org"/>
</dbReference>
<evidence type="ECO:0000313" key="2">
    <source>
        <dbReference type="EMBL" id="KAK3085785.1"/>
    </source>
</evidence>
<proteinExistence type="predicted"/>
<gene>
    <name evidence="2" type="ORF">FSP39_008672</name>
</gene>
<comment type="caution">
    <text evidence="2">The sequence shown here is derived from an EMBL/GenBank/DDBJ whole genome shotgun (WGS) entry which is preliminary data.</text>
</comment>
<dbReference type="PANTHER" id="PTHR24020">
    <property type="entry name" value="COLLAGEN ALPHA"/>
    <property type="match status" value="1"/>
</dbReference>
<protein>
    <recommendedName>
        <fullName evidence="1">VWFA domain-containing protein</fullName>
    </recommendedName>
</protein>
<organism evidence="2 3">
    <name type="scientific">Pinctada imbricata</name>
    <name type="common">Atlantic pearl-oyster</name>
    <name type="synonym">Pinctada martensii</name>
    <dbReference type="NCBI Taxonomy" id="66713"/>
    <lineage>
        <taxon>Eukaryota</taxon>
        <taxon>Metazoa</taxon>
        <taxon>Spiralia</taxon>
        <taxon>Lophotrochozoa</taxon>
        <taxon>Mollusca</taxon>
        <taxon>Bivalvia</taxon>
        <taxon>Autobranchia</taxon>
        <taxon>Pteriomorphia</taxon>
        <taxon>Pterioida</taxon>
        <taxon>Pterioidea</taxon>
        <taxon>Pteriidae</taxon>
        <taxon>Pinctada</taxon>
    </lineage>
</organism>
<reference evidence="2" key="1">
    <citation type="submission" date="2019-08" db="EMBL/GenBank/DDBJ databases">
        <title>The improved chromosome-level genome for the pearl oyster Pinctada fucata martensii using PacBio sequencing and Hi-C.</title>
        <authorList>
            <person name="Zheng Z."/>
        </authorList>
    </citation>
    <scope>NUCLEOTIDE SEQUENCE</scope>
    <source>
        <strain evidence="2">ZZ-2019</strain>
        <tissue evidence="2">Adductor muscle</tissue>
    </source>
</reference>
<evidence type="ECO:0000259" key="1">
    <source>
        <dbReference type="PROSITE" id="PS50234"/>
    </source>
</evidence>
<dbReference type="Pfam" id="PF00092">
    <property type="entry name" value="VWA"/>
    <property type="match status" value="1"/>
</dbReference>
<dbReference type="SUPFAM" id="SSF53300">
    <property type="entry name" value="vWA-like"/>
    <property type="match status" value="1"/>
</dbReference>
<dbReference type="CDD" id="cd01450">
    <property type="entry name" value="vWFA_subfamily_ECM"/>
    <property type="match status" value="1"/>
</dbReference>
<evidence type="ECO:0000313" key="3">
    <source>
        <dbReference type="Proteomes" id="UP001186944"/>
    </source>
</evidence>